<dbReference type="GO" id="GO:0004143">
    <property type="term" value="F:ATP-dependent diacylglycerol kinase activity"/>
    <property type="evidence" value="ECO:0007669"/>
    <property type="project" value="TreeGrafter"/>
</dbReference>
<dbReference type="SUPFAM" id="SSF111331">
    <property type="entry name" value="NAD kinase/diacylglycerol kinase-like"/>
    <property type="match status" value="1"/>
</dbReference>
<keyword evidence="9" id="KW-0460">Magnesium</keyword>
<evidence type="ECO:0000313" key="14">
    <source>
        <dbReference type="EMBL" id="SYX87391.1"/>
    </source>
</evidence>
<keyword evidence="10" id="KW-0443">Lipid metabolism</keyword>
<dbReference type="GO" id="GO:0005886">
    <property type="term" value="C:plasma membrane"/>
    <property type="evidence" value="ECO:0007669"/>
    <property type="project" value="TreeGrafter"/>
</dbReference>
<evidence type="ECO:0000256" key="7">
    <source>
        <dbReference type="ARBA" id="ARBA00022777"/>
    </source>
</evidence>
<dbReference type="SMART" id="SM00046">
    <property type="entry name" value="DAGKc"/>
    <property type="match status" value="1"/>
</dbReference>
<evidence type="ECO:0000259" key="13">
    <source>
        <dbReference type="PROSITE" id="PS50146"/>
    </source>
</evidence>
<dbReference type="EMBL" id="LS992241">
    <property type="protein sequence ID" value="SYX87391.1"/>
    <property type="molecule type" value="Genomic_DNA"/>
</dbReference>
<evidence type="ECO:0000256" key="6">
    <source>
        <dbReference type="ARBA" id="ARBA00022741"/>
    </source>
</evidence>
<evidence type="ECO:0000256" key="9">
    <source>
        <dbReference type="ARBA" id="ARBA00022842"/>
    </source>
</evidence>
<evidence type="ECO:0000256" key="8">
    <source>
        <dbReference type="ARBA" id="ARBA00022840"/>
    </source>
</evidence>
<dbReference type="InterPro" id="IPR045540">
    <property type="entry name" value="YegS/DAGK_C"/>
</dbReference>
<evidence type="ECO:0000256" key="2">
    <source>
        <dbReference type="ARBA" id="ARBA00005983"/>
    </source>
</evidence>
<evidence type="ECO:0000313" key="15">
    <source>
        <dbReference type="Proteomes" id="UP000304148"/>
    </source>
</evidence>
<comment type="similarity">
    <text evidence="2">Belongs to the diacylglycerol/lipid kinase family.</text>
</comment>
<dbReference type="Pfam" id="PF00781">
    <property type="entry name" value="DAGK_cat"/>
    <property type="match status" value="1"/>
</dbReference>
<protein>
    <submittedName>
        <fullName evidence="14">Lipid kinase</fullName>
    </submittedName>
</protein>
<evidence type="ECO:0000256" key="4">
    <source>
        <dbReference type="ARBA" id="ARBA00022679"/>
    </source>
</evidence>
<proteinExistence type="inferred from homology"/>
<dbReference type="InterPro" id="IPR005218">
    <property type="entry name" value="Diacylglycerol/lipid_kinase"/>
</dbReference>
<organism evidence="14 15">
    <name type="scientific">Paenibacillus alvei</name>
    <name type="common">Bacillus alvei</name>
    <dbReference type="NCBI Taxonomy" id="44250"/>
    <lineage>
        <taxon>Bacteria</taxon>
        <taxon>Bacillati</taxon>
        <taxon>Bacillota</taxon>
        <taxon>Bacilli</taxon>
        <taxon>Bacillales</taxon>
        <taxon>Paenibacillaceae</taxon>
        <taxon>Paenibacillus</taxon>
    </lineage>
</organism>
<accession>A0A383RL38</accession>
<dbReference type="Pfam" id="PF19279">
    <property type="entry name" value="YegS_C"/>
    <property type="match status" value="1"/>
</dbReference>
<dbReference type="NCBIfam" id="TIGR00147">
    <property type="entry name" value="YegS/Rv2252/BmrU family lipid kinase"/>
    <property type="match status" value="1"/>
</dbReference>
<dbReference type="GO" id="GO:0008654">
    <property type="term" value="P:phospholipid biosynthetic process"/>
    <property type="evidence" value="ECO:0007669"/>
    <property type="project" value="UniProtKB-KW"/>
</dbReference>
<dbReference type="PANTHER" id="PTHR12358:SF106">
    <property type="entry name" value="LIPID KINASE YEGS"/>
    <property type="match status" value="1"/>
</dbReference>
<feature type="domain" description="DAGKc" evidence="13">
    <location>
        <begin position="1"/>
        <end position="129"/>
    </location>
</feature>
<keyword evidence="3" id="KW-0444">Lipid biosynthesis</keyword>
<keyword evidence="12" id="KW-1208">Phospholipid metabolism</keyword>
<dbReference type="PANTHER" id="PTHR12358">
    <property type="entry name" value="SPHINGOSINE KINASE"/>
    <property type="match status" value="1"/>
</dbReference>
<dbReference type="InterPro" id="IPR050187">
    <property type="entry name" value="Lipid_Phosphate_FormReg"/>
</dbReference>
<evidence type="ECO:0000256" key="11">
    <source>
        <dbReference type="ARBA" id="ARBA00023209"/>
    </source>
</evidence>
<dbReference type="Gene3D" id="2.60.200.40">
    <property type="match status" value="1"/>
</dbReference>
<keyword evidence="8" id="KW-0067">ATP-binding</keyword>
<evidence type="ECO:0000256" key="1">
    <source>
        <dbReference type="ARBA" id="ARBA00001946"/>
    </source>
</evidence>
<keyword evidence="7 14" id="KW-0418">Kinase</keyword>
<evidence type="ECO:0000256" key="12">
    <source>
        <dbReference type="ARBA" id="ARBA00023264"/>
    </source>
</evidence>
<gene>
    <name evidence="14" type="ORF">PBLR_15821</name>
</gene>
<comment type="cofactor">
    <cofactor evidence="1">
        <name>Mg(2+)</name>
        <dbReference type="ChEBI" id="CHEBI:18420"/>
    </cofactor>
</comment>
<dbReference type="InterPro" id="IPR001206">
    <property type="entry name" value="Diacylglycerol_kinase_cat_dom"/>
</dbReference>
<keyword evidence="11" id="KW-0594">Phospholipid biosynthesis</keyword>
<evidence type="ECO:0000256" key="3">
    <source>
        <dbReference type="ARBA" id="ARBA00022516"/>
    </source>
</evidence>
<dbReference type="GO" id="GO:0046872">
    <property type="term" value="F:metal ion binding"/>
    <property type="evidence" value="ECO:0007669"/>
    <property type="project" value="UniProtKB-KW"/>
</dbReference>
<reference evidence="15" key="1">
    <citation type="submission" date="2018-08" db="EMBL/GenBank/DDBJ databases">
        <authorList>
            <person name="Chevrot R."/>
        </authorList>
    </citation>
    <scope>NUCLEOTIDE SEQUENCE [LARGE SCALE GENOMIC DNA]</scope>
</reference>
<keyword evidence="5" id="KW-0479">Metal-binding</keyword>
<evidence type="ECO:0000256" key="5">
    <source>
        <dbReference type="ARBA" id="ARBA00022723"/>
    </source>
</evidence>
<dbReference type="InterPro" id="IPR016064">
    <property type="entry name" value="NAD/diacylglycerol_kinase_sf"/>
</dbReference>
<keyword evidence="4" id="KW-0808">Transferase</keyword>
<dbReference type="Gene3D" id="3.40.50.10330">
    <property type="entry name" value="Probable inorganic polyphosphate/atp-NAD kinase, domain 1"/>
    <property type="match status" value="1"/>
</dbReference>
<evidence type="ECO:0000256" key="10">
    <source>
        <dbReference type="ARBA" id="ARBA00023098"/>
    </source>
</evidence>
<dbReference type="InterPro" id="IPR017438">
    <property type="entry name" value="ATP-NAD_kinase_N"/>
</dbReference>
<sequence>MMLFVINQHAGNGKGLRTWQLIESRMQQLEIEYTSCVTATPEEAEMHVSAHLTKYPRSTIVVLGGDGTIHRLLPILAGTQAALGVIPAGSGNDTARGFHIPTEPLQALHTILHGQRNAVDLIQINDKWTLTALATGFDAEVAEAVNQSRYKRWCNQLRIGSAAYLIGAIIAMFTFKPARAAITINGTIHHYDNVWLTAIANSSSYGGGIRICPHADPHDGELDICIVHSCTRWTLMRLFPTVFSGKHVNLPYVSMLHGHNVHITSSIDRVAYGDGERTGTTPLQAAVGRHKLLMLQPSSSHHYELKIV</sequence>
<dbReference type="GO" id="GO:0005524">
    <property type="term" value="F:ATP binding"/>
    <property type="evidence" value="ECO:0007669"/>
    <property type="project" value="UniProtKB-KW"/>
</dbReference>
<dbReference type="PROSITE" id="PS50146">
    <property type="entry name" value="DAGK"/>
    <property type="match status" value="1"/>
</dbReference>
<name>A0A383RL38_PAEAL</name>
<dbReference type="Proteomes" id="UP000304148">
    <property type="component" value="Chromosome"/>
</dbReference>
<dbReference type="AlphaFoldDB" id="A0A383RL38"/>
<keyword evidence="6" id="KW-0547">Nucleotide-binding</keyword>